<sequence length="133" mass="15481">MNENYPSILDRIKSTLIDSIIVIVCMMFFSDLLNSFENVPNWVRITLFFSLLMYEPVCTAYGATFGNHKMGIRVRKQSNENERISIFQAIIRYFLKIILGWFSFISVFLNPKSRTIHDIISGSVMIKIDEKQS</sequence>
<protein>
    <recommendedName>
        <fullName evidence="7">RDD domain-containing protein</fullName>
    </recommendedName>
</protein>
<dbReference type="Pfam" id="PF06271">
    <property type="entry name" value="RDD"/>
    <property type="match status" value="1"/>
</dbReference>
<accession>A0A095UZ28</accession>
<dbReference type="EMBL" id="JRHH01000004">
    <property type="protein sequence ID" value="KGD67835.1"/>
    <property type="molecule type" value="Genomic_DNA"/>
</dbReference>
<dbReference type="RefSeq" id="WP_035127391.1">
    <property type="nucleotide sequence ID" value="NZ_JRHH01000004.1"/>
</dbReference>
<dbReference type="GO" id="GO:0005886">
    <property type="term" value="C:plasma membrane"/>
    <property type="evidence" value="ECO:0007669"/>
    <property type="project" value="UniProtKB-SubCell"/>
</dbReference>
<keyword evidence="5 6" id="KW-0472">Membrane</keyword>
<dbReference type="PANTHER" id="PTHR36115">
    <property type="entry name" value="PROLINE-RICH ANTIGEN HOMOLOG-RELATED"/>
    <property type="match status" value="1"/>
</dbReference>
<keyword evidence="9" id="KW-1185">Reference proteome</keyword>
<dbReference type="OrthoDB" id="982116at2"/>
<dbReference type="PANTHER" id="PTHR36115:SF4">
    <property type="entry name" value="MEMBRANE PROTEIN"/>
    <property type="match status" value="1"/>
</dbReference>
<proteinExistence type="predicted"/>
<reference evidence="8 9" key="1">
    <citation type="submission" date="2014-09" db="EMBL/GenBank/DDBJ databases">
        <title>Whole Genome Shotgun of Flavobacterium aquatile LMG 4008.</title>
        <authorList>
            <person name="Gale A.N."/>
            <person name="Pipes S.E."/>
            <person name="Newman J.D."/>
        </authorList>
    </citation>
    <scope>NUCLEOTIDE SEQUENCE [LARGE SCALE GENOMIC DNA]</scope>
    <source>
        <strain evidence="8 9">LMG 4008</strain>
    </source>
</reference>
<dbReference type="eggNOG" id="COG1714">
    <property type="taxonomic scope" value="Bacteria"/>
</dbReference>
<evidence type="ECO:0000256" key="2">
    <source>
        <dbReference type="ARBA" id="ARBA00022475"/>
    </source>
</evidence>
<dbReference type="Proteomes" id="UP000029554">
    <property type="component" value="Unassembled WGS sequence"/>
</dbReference>
<gene>
    <name evidence="8" type="ORF">LG45_12015</name>
</gene>
<evidence type="ECO:0000313" key="9">
    <source>
        <dbReference type="Proteomes" id="UP000029554"/>
    </source>
</evidence>
<evidence type="ECO:0000256" key="1">
    <source>
        <dbReference type="ARBA" id="ARBA00004651"/>
    </source>
</evidence>
<organism evidence="8 9">
    <name type="scientific">Flavobacterium aquatile LMG 4008 = ATCC 11947</name>
    <dbReference type="NCBI Taxonomy" id="1453498"/>
    <lineage>
        <taxon>Bacteria</taxon>
        <taxon>Pseudomonadati</taxon>
        <taxon>Bacteroidota</taxon>
        <taxon>Flavobacteriia</taxon>
        <taxon>Flavobacteriales</taxon>
        <taxon>Flavobacteriaceae</taxon>
        <taxon>Flavobacterium</taxon>
    </lineage>
</organism>
<evidence type="ECO:0000256" key="5">
    <source>
        <dbReference type="ARBA" id="ARBA00023136"/>
    </source>
</evidence>
<feature type="domain" description="RDD" evidence="7">
    <location>
        <begin position="5"/>
        <end position="122"/>
    </location>
</feature>
<dbReference type="AlphaFoldDB" id="A0A095UZ28"/>
<evidence type="ECO:0000256" key="6">
    <source>
        <dbReference type="SAM" id="Phobius"/>
    </source>
</evidence>
<evidence type="ECO:0000256" key="4">
    <source>
        <dbReference type="ARBA" id="ARBA00022989"/>
    </source>
</evidence>
<keyword evidence="4 6" id="KW-1133">Transmembrane helix</keyword>
<keyword evidence="2" id="KW-1003">Cell membrane</keyword>
<evidence type="ECO:0000313" key="8">
    <source>
        <dbReference type="EMBL" id="KGD67835.1"/>
    </source>
</evidence>
<comment type="subcellular location">
    <subcellularLocation>
        <location evidence="1">Cell membrane</location>
        <topology evidence="1">Multi-pass membrane protein</topology>
    </subcellularLocation>
</comment>
<evidence type="ECO:0000256" key="3">
    <source>
        <dbReference type="ARBA" id="ARBA00022692"/>
    </source>
</evidence>
<dbReference type="STRING" id="1453498.LG45_12015"/>
<feature type="transmembrane region" description="Helical" evidence="6">
    <location>
        <begin position="42"/>
        <end position="63"/>
    </location>
</feature>
<name>A0A095UZ28_9FLAO</name>
<keyword evidence="3 6" id="KW-0812">Transmembrane</keyword>
<feature type="transmembrane region" description="Helical" evidence="6">
    <location>
        <begin position="84"/>
        <end position="109"/>
    </location>
</feature>
<comment type="caution">
    <text evidence="8">The sequence shown here is derived from an EMBL/GenBank/DDBJ whole genome shotgun (WGS) entry which is preliminary data.</text>
</comment>
<dbReference type="InterPro" id="IPR051791">
    <property type="entry name" value="Pra-immunoreactive"/>
</dbReference>
<feature type="transmembrane region" description="Helical" evidence="6">
    <location>
        <begin position="12"/>
        <end position="30"/>
    </location>
</feature>
<evidence type="ECO:0000259" key="7">
    <source>
        <dbReference type="Pfam" id="PF06271"/>
    </source>
</evidence>
<dbReference type="InterPro" id="IPR010432">
    <property type="entry name" value="RDD"/>
</dbReference>